<dbReference type="InterPro" id="IPR052155">
    <property type="entry name" value="Biofilm_reg_signaling"/>
</dbReference>
<dbReference type="PROSITE" id="PS50110">
    <property type="entry name" value="RESPONSE_REGULATORY"/>
    <property type="match status" value="2"/>
</dbReference>
<evidence type="ECO:0000256" key="3">
    <source>
        <dbReference type="PROSITE-ProRule" id="PRU00169"/>
    </source>
</evidence>
<dbReference type="SUPFAM" id="SSF55073">
    <property type="entry name" value="Nucleotide cyclase"/>
    <property type="match status" value="1"/>
</dbReference>
<dbReference type="SMART" id="SM00065">
    <property type="entry name" value="GAF"/>
    <property type="match status" value="1"/>
</dbReference>
<dbReference type="Pfam" id="PF00990">
    <property type="entry name" value="GGDEF"/>
    <property type="match status" value="1"/>
</dbReference>
<dbReference type="InterPro" id="IPR001610">
    <property type="entry name" value="PAC"/>
</dbReference>
<feature type="modified residue" description="4-aspartylphosphate" evidence="3">
    <location>
        <position position="1103"/>
    </location>
</feature>
<dbReference type="SMART" id="SM00091">
    <property type="entry name" value="PAS"/>
    <property type="match status" value="2"/>
</dbReference>
<dbReference type="SUPFAM" id="SSF55781">
    <property type="entry name" value="GAF domain-like"/>
    <property type="match status" value="1"/>
</dbReference>
<dbReference type="Pfam" id="PF13426">
    <property type="entry name" value="PAS_9"/>
    <property type="match status" value="1"/>
</dbReference>
<dbReference type="InterPro" id="IPR003018">
    <property type="entry name" value="GAF"/>
</dbReference>
<feature type="domain" description="EAL" evidence="7">
    <location>
        <begin position="784"/>
        <end position="1037"/>
    </location>
</feature>
<dbReference type="Gene3D" id="3.30.70.270">
    <property type="match status" value="1"/>
</dbReference>
<feature type="domain" description="PAS" evidence="5">
    <location>
        <begin position="358"/>
        <end position="394"/>
    </location>
</feature>
<dbReference type="InterPro" id="IPR035965">
    <property type="entry name" value="PAS-like_dom_sf"/>
</dbReference>
<accession>A0ABY1ZQA0</accession>
<dbReference type="PANTHER" id="PTHR44757">
    <property type="entry name" value="DIGUANYLATE CYCLASE DGCP"/>
    <property type="match status" value="1"/>
</dbReference>
<feature type="modified residue" description="4-aspartylphosphate" evidence="3">
    <location>
        <position position="55"/>
    </location>
</feature>
<dbReference type="InterPro" id="IPR011006">
    <property type="entry name" value="CheY-like_superfamily"/>
</dbReference>
<keyword evidence="1" id="KW-0808">Transferase</keyword>
<dbReference type="CDD" id="cd01948">
    <property type="entry name" value="EAL"/>
    <property type="match status" value="1"/>
</dbReference>
<dbReference type="PROSITE" id="PS50887">
    <property type="entry name" value="GGDEF"/>
    <property type="match status" value="1"/>
</dbReference>
<dbReference type="InterPro" id="IPR000014">
    <property type="entry name" value="PAS"/>
</dbReference>
<dbReference type="NCBIfam" id="TIGR00254">
    <property type="entry name" value="GGDEF"/>
    <property type="match status" value="1"/>
</dbReference>
<dbReference type="Proteomes" id="UP000313645">
    <property type="component" value="Unassembled WGS sequence"/>
</dbReference>
<sequence>MLSGTDILVVEDSFTQALELQAFLEEHNCHVRLAGNGIEALDEVSNAQPDVVISDIVMPKMDGYELCQSLKENAETQAIPVILVTSLIDATDVVHGLACGADNFITKPYDEKYLLTRLRYLLVNREYRAHERVQVGIEVELEGKRHFITAARQQILDLLISTYEEGVRINRELKSKHEALSQSNILIHNLLEFTSNLSAASSEKDIIDCGLKKVLAFSGVEAAWLMIPGHKSGKGGWVLAGFASHGMAQEEVALCVQGCPCHHAFGRDRIDDVVDTDRCPALAHRFEKQHHATIPLVLGADLIGLLNVVQEGGECWERQDVQAMQSIGYQFSTALGRARLHDNLESLVEKRTRELEQSESLLRNILETLPVGVYVANPDGTILLQNPEAGRIVGGQSWQLCQYLNGWSASGKPIDDRRWPLERSLETGESYLNEVVALRVADGAEKTAMVSSVPLNDTNGEKASLGAIGVIQDVSAQRKAETELRLRNQAIEASVNAIVITDANQGDHPIVYVNPAFERITGYTCEEVIGRNIRFLRRDEDQLGVESIQHAIRAGTEGHALIRNYRKDGSMFWNDWRVAPVVDSDGHVTHFVSVFNDVTESYRYQEQLEYAANFDELTGLPNRNLLMDRIQQAIAESGRQDKGFALAFVDLDNFKYINDSFGHAMGDQLLQEVARSLRDCLRPTDTLARLGGDEFVVLLKNKPDADSVSAVLARLSSAIAESKRVDGREVLVTASMGFCLYPQDGNDATNLLKHADNAMYQAKDLGRNQICSYTKEMNELVRHRVELEHALRYGIERGELELFYQPQLDAKRQLIVGVEALVRWRHDEKLISPGAFIPIAEETGLILDLDAWVVHEACRQAKAWQDQGLSPVTISVNLSAGQFRRARCVPLIRDALERSGLEARYLKVEATESMVMKNTEDALDTMRQLKSMGIELAMDDFGTGYSSLSYLKRFPFDQIKIDKSFVDNVTEDPEGAAILRSVISLADTLGMQTVAEGVETMDQFAYLTRIGCDQIQGYVYSPPIPREAFEHFLQEDRSWDTNKGFVPQTGEARTLLIVDEDVHVQNAIRRELRNEHYDLLTAADPETALKLMARQDVHVILVDQRMQQMDGITFLRKVKSIHPATVRMVLSGYTEVENLVNAINEGAVFRFITKPWEPDHLRNSLRQAFRENELVQEINALRSRLETLEGKQGPAP</sequence>
<dbReference type="Gene3D" id="3.30.450.40">
    <property type="match status" value="1"/>
</dbReference>
<dbReference type="Pfam" id="PF13188">
    <property type="entry name" value="PAS_8"/>
    <property type="match status" value="1"/>
</dbReference>
<evidence type="ECO:0000313" key="9">
    <source>
        <dbReference type="EMBL" id="TBW57654.1"/>
    </source>
</evidence>
<dbReference type="PANTHER" id="PTHR44757:SF2">
    <property type="entry name" value="BIOFILM ARCHITECTURE MAINTENANCE PROTEIN MBAA"/>
    <property type="match status" value="1"/>
</dbReference>
<reference evidence="9 10" key="1">
    <citation type="submission" date="2019-02" db="EMBL/GenBank/DDBJ databases">
        <title>Marinobacter halodurans sp. nov., a marine bacterium isolated from sea tidal flat.</title>
        <authorList>
            <person name="Yoo Y."/>
            <person name="Lee D.W."/>
            <person name="Kim B.S."/>
            <person name="Kim J.-J."/>
        </authorList>
    </citation>
    <scope>NUCLEOTIDE SEQUENCE [LARGE SCALE GENOMIC DNA]</scope>
    <source>
        <strain evidence="9 10">YJ-S3-2</strain>
    </source>
</reference>
<evidence type="ECO:0000313" key="10">
    <source>
        <dbReference type="Proteomes" id="UP000313645"/>
    </source>
</evidence>
<protein>
    <submittedName>
        <fullName evidence="9">EAL domain-containing protein</fullName>
    </submittedName>
</protein>
<dbReference type="SUPFAM" id="SSF52172">
    <property type="entry name" value="CheY-like"/>
    <property type="match status" value="2"/>
</dbReference>
<name>A0ABY1ZQA0_9GAMM</name>
<evidence type="ECO:0000259" key="5">
    <source>
        <dbReference type="PROSITE" id="PS50112"/>
    </source>
</evidence>
<evidence type="ECO:0000259" key="8">
    <source>
        <dbReference type="PROSITE" id="PS50887"/>
    </source>
</evidence>
<dbReference type="Gene3D" id="3.20.20.450">
    <property type="entry name" value="EAL domain"/>
    <property type="match status" value="1"/>
</dbReference>
<dbReference type="InterPro" id="IPR000700">
    <property type="entry name" value="PAS-assoc_C"/>
</dbReference>
<dbReference type="InterPro" id="IPR001789">
    <property type="entry name" value="Sig_transdc_resp-reg_receiver"/>
</dbReference>
<dbReference type="CDD" id="cd17569">
    <property type="entry name" value="REC_HupR-like"/>
    <property type="match status" value="1"/>
</dbReference>
<dbReference type="InterPro" id="IPR001633">
    <property type="entry name" value="EAL_dom"/>
</dbReference>
<dbReference type="SMART" id="SM00086">
    <property type="entry name" value="PAC"/>
    <property type="match status" value="2"/>
</dbReference>
<organism evidence="9 10">
    <name type="scientific">Marinobacter halodurans</name>
    <dbReference type="NCBI Taxonomy" id="2528979"/>
    <lineage>
        <taxon>Bacteria</taxon>
        <taxon>Pseudomonadati</taxon>
        <taxon>Pseudomonadota</taxon>
        <taxon>Gammaproteobacteria</taxon>
        <taxon>Pseudomonadales</taxon>
        <taxon>Marinobacteraceae</taxon>
        <taxon>Marinobacter</taxon>
    </lineage>
</organism>
<evidence type="ECO:0000259" key="7">
    <source>
        <dbReference type="PROSITE" id="PS50883"/>
    </source>
</evidence>
<gene>
    <name evidence="9" type="ORF">EZI54_06340</name>
</gene>
<dbReference type="SMART" id="SM00267">
    <property type="entry name" value="GGDEF"/>
    <property type="match status" value="1"/>
</dbReference>
<dbReference type="CDD" id="cd00130">
    <property type="entry name" value="PAS"/>
    <property type="match status" value="1"/>
</dbReference>
<dbReference type="PROSITE" id="PS50113">
    <property type="entry name" value="PAC"/>
    <property type="match status" value="2"/>
</dbReference>
<evidence type="ECO:0000256" key="1">
    <source>
        <dbReference type="ARBA" id="ARBA00022679"/>
    </source>
</evidence>
<dbReference type="PROSITE" id="PS50883">
    <property type="entry name" value="EAL"/>
    <property type="match status" value="1"/>
</dbReference>
<dbReference type="InterPro" id="IPR029016">
    <property type="entry name" value="GAF-like_dom_sf"/>
</dbReference>
<dbReference type="Gene3D" id="3.30.450.20">
    <property type="entry name" value="PAS domain"/>
    <property type="match status" value="2"/>
</dbReference>
<dbReference type="SMART" id="SM00052">
    <property type="entry name" value="EAL"/>
    <property type="match status" value="1"/>
</dbReference>
<dbReference type="SMART" id="SM00448">
    <property type="entry name" value="REC"/>
    <property type="match status" value="2"/>
</dbReference>
<feature type="domain" description="Response regulatory" evidence="4">
    <location>
        <begin position="1054"/>
        <end position="1169"/>
    </location>
</feature>
<dbReference type="Pfam" id="PF00563">
    <property type="entry name" value="EAL"/>
    <property type="match status" value="1"/>
</dbReference>
<evidence type="ECO:0000259" key="6">
    <source>
        <dbReference type="PROSITE" id="PS50113"/>
    </source>
</evidence>
<proteinExistence type="predicted"/>
<dbReference type="InterPro" id="IPR043128">
    <property type="entry name" value="Rev_trsase/Diguanyl_cyclase"/>
</dbReference>
<dbReference type="CDD" id="cd01949">
    <property type="entry name" value="GGDEF"/>
    <property type="match status" value="1"/>
</dbReference>
<dbReference type="SUPFAM" id="SSF141868">
    <property type="entry name" value="EAL domain-like"/>
    <property type="match status" value="1"/>
</dbReference>
<dbReference type="InterPro" id="IPR029787">
    <property type="entry name" value="Nucleotide_cyclase"/>
</dbReference>
<dbReference type="PROSITE" id="PS50112">
    <property type="entry name" value="PAS"/>
    <property type="match status" value="2"/>
</dbReference>
<comment type="caution">
    <text evidence="9">The sequence shown here is derived from an EMBL/GenBank/DDBJ whole genome shotgun (WGS) entry which is preliminary data.</text>
</comment>
<feature type="domain" description="PAC" evidence="6">
    <location>
        <begin position="431"/>
        <end position="486"/>
    </location>
</feature>
<dbReference type="NCBIfam" id="TIGR00229">
    <property type="entry name" value="sensory_box"/>
    <property type="match status" value="2"/>
</dbReference>
<keyword evidence="2" id="KW-0418">Kinase</keyword>
<dbReference type="SUPFAM" id="SSF55785">
    <property type="entry name" value="PYP-like sensor domain (PAS domain)"/>
    <property type="match status" value="2"/>
</dbReference>
<evidence type="ECO:0000256" key="2">
    <source>
        <dbReference type="ARBA" id="ARBA00022777"/>
    </source>
</evidence>
<dbReference type="Pfam" id="PF00072">
    <property type="entry name" value="Response_reg"/>
    <property type="match status" value="2"/>
</dbReference>
<dbReference type="Gene3D" id="3.40.50.2300">
    <property type="match status" value="2"/>
</dbReference>
<feature type="domain" description="PAS" evidence="5">
    <location>
        <begin position="483"/>
        <end position="555"/>
    </location>
</feature>
<dbReference type="RefSeq" id="WP_131480163.1">
    <property type="nucleotide sequence ID" value="NZ_SJDL01000007.1"/>
</dbReference>
<dbReference type="EMBL" id="SJDL01000007">
    <property type="protein sequence ID" value="TBW57654.1"/>
    <property type="molecule type" value="Genomic_DNA"/>
</dbReference>
<keyword evidence="3" id="KW-0597">Phosphoprotein</keyword>
<keyword evidence="10" id="KW-1185">Reference proteome</keyword>
<feature type="domain" description="Response regulatory" evidence="4">
    <location>
        <begin position="6"/>
        <end position="122"/>
    </location>
</feature>
<dbReference type="InterPro" id="IPR035919">
    <property type="entry name" value="EAL_sf"/>
</dbReference>
<feature type="domain" description="GGDEF" evidence="8">
    <location>
        <begin position="642"/>
        <end position="775"/>
    </location>
</feature>
<evidence type="ECO:0000259" key="4">
    <source>
        <dbReference type="PROSITE" id="PS50110"/>
    </source>
</evidence>
<feature type="domain" description="PAC" evidence="6">
    <location>
        <begin position="558"/>
        <end position="610"/>
    </location>
</feature>
<dbReference type="InterPro" id="IPR000160">
    <property type="entry name" value="GGDEF_dom"/>
</dbReference>